<feature type="transmembrane region" description="Helical" evidence="1">
    <location>
        <begin position="135"/>
        <end position="155"/>
    </location>
</feature>
<keyword evidence="1" id="KW-1133">Transmembrane helix</keyword>
<reference evidence="2" key="1">
    <citation type="journal article" date="2014" name="Int. J. Syst. Evol. Microbiol.">
        <title>Complete genome sequence of Corynebacterium casei LMG S-19264T (=DSM 44701T), isolated from a smear-ripened cheese.</title>
        <authorList>
            <consortium name="US DOE Joint Genome Institute (JGI-PGF)"/>
            <person name="Walter F."/>
            <person name="Albersmeier A."/>
            <person name="Kalinowski J."/>
            <person name="Ruckert C."/>
        </authorList>
    </citation>
    <scope>NUCLEOTIDE SEQUENCE</scope>
    <source>
        <strain evidence="2">NBRC 101628</strain>
    </source>
</reference>
<keyword evidence="1" id="KW-0472">Membrane</keyword>
<organism evidence="2 3">
    <name type="scientific">Paraferrimonas sedimenticola</name>
    <dbReference type="NCBI Taxonomy" id="375674"/>
    <lineage>
        <taxon>Bacteria</taxon>
        <taxon>Pseudomonadati</taxon>
        <taxon>Pseudomonadota</taxon>
        <taxon>Gammaproteobacteria</taxon>
        <taxon>Alteromonadales</taxon>
        <taxon>Ferrimonadaceae</taxon>
        <taxon>Paraferrimonas</taxon>
    </lineage>
</organism>
<feature type="transmembrane region" description="Helical" evidence="1">
    <location>
        <begin position="58"/>
        <end position="76"/>
    </location>
</feature>
<sequence length="171" mass="18813">MLENDSGYVRANPKIYLSGVTLAWALATLLGPASTWFIATLLLLLIFDVARRKDQEHLVIAAGYACIGTTLDATLAKVGLLKFDYSPMPVYLMLFWLLLAICLPFVIAKMGKLFGLSLTIVAPLSYWYAVSAGYFSFGVESLTAVGILALCWFAFGQLCQQILIRLKNPHV</sequence>
<evidence type="ECO:0008006" key="4">
    <source>
        <dbReference type="Google" id="ProtNLM"/>
    </source>
</evidence>
<comment type="caution">
    <text evidence="2">The sequence shown here is derived from an EMBL/GenBank/DDBJ whole genome shotgun (WGS) entry which is preliminary data.</text>
</comment>
<evidence type="ECO:0000256" key="1">
    <source>
        <dbReference type="SAM" id="Phobius"/>
    </source>
</evidence>
<feature type="transmembrane region" description="Helical" evidence="1">
    <location>
        <begin position="22"/>
        <end position="46"/>
    </location>
</feature>
<evidence type="ECO:0000313" key="3">
    <source>
        <dbReference type="Proteomes" id="UP001161422"/>
    </source>
</evidence>
<dbReference type="RefSeq" id="WP_095507176.1">
    <property type="nucleotide sequence ID" value="NZ_BSNC01000016.1"/>
</dbReference>
<name>A0AA37RZ60_9GAMM</name>
<dbReference type="EMBL" id="BSNC01000016">
    <property type="protein sequence ID" value="GLP98059.1"/>
    <property type="molecule type" value="Genomic_DNA"/>
</dbReference>
<dbReference type="InterPro" id="IPR021306">
    <property type="entry name" value="DUF2878"/>
</dbReference>
<reference evidence="2" key="2">
    <citation type="submission" date="2023-01" db="EMBL/GenBank/DDBJ databases">
        <title>Draft genome sequence of Paraferrimonas sedimenticola strain NBRC 101628.</title>
        <authorList>
            <person name="Sun Q."/>
            <person name="Mori K."/>
        </authorList>
    </citation>
    <scope>NUCLEOTIDE SEQUENCE</scope>
    <source>
        <strain evidence="2">NBRC 101628</strain>
    </source>
</reference>
<feature type="transmembrane region" description="Helical" evidence="1">
    <location>
        <begin position="88"/>
        <end position="106"/>
    </location>
</feature>
<dbReference type="AlphaFoldDB" id="A0AA37RZ60"/>
<evidence type="ECO:0000313" key="2">
    <source>
        <dbReference type="EMBL" id="GLP98059.1"/>
    </source>
</evidence>
<dbReference type="Pfam" id="PF11086">
    <property type="entry name" value="DUF2878"/>
    <property type="match status" value="1"/>
</dbReference>
<accession>A0AA37RZ60</accession>
<feature type="transmembrane region" description="Helical" evidence="1">
    <location>
        <begin position="113"/>
        <end position="129"/>
    </location>
</feature>
<proteinExistence type="predicted"/>
<gene>
    <name evidence="2" type="ORF">GCM10007895_33660</name>
</gene>
<keyword evidence="1" id="KW-0812">Transmembrane</keyword>
<protein>
    <recommendedName>
        <fullName evidence="4">DUF2878 domain-containing protein</fullName>
    </recommendedName>
</protein>
<dbReference type="Proteomes" id="UP001161422">
    <property type="component" value="Unassembled WGS sequence"/>
</dbReference>
<keyword evidence="3" id="KW-1185">Reference proteome</keyword>